<sequence>MALYPNINFELYKFFYFAADELNFSKAAQNLHVTQSAVSQAIKSLESQLEVTLFFRQGRNIRLTFEGEVLFKHVEKAFNFIRSAENSLNSIKSLDEGTVFIGASDTITRYLLLSKIKGFNALYPKVKLSINNRPSPRSVERLKNGEIDIAIINLNPNVDYSGLDVTPFSTIDNIFIATDTYLPLKPFSKLSLKEISTLPLICLEEKSTTRKILEEFYKANHLNVQPSFEFGSLEVILEAVKSNMGIGFVSKNVAEQDLITEKIKEVQIKEEIPKINVGILTNKSKPLSLATQKFLNILLEEES</sequence>
<reference evidence="6 7" key="1">
    <citation type="submission" date="2020-11" db="EMBL/GenBank/DDBJ databases">
        <title>Fusibacter basophilias sp. nov.</title>
        <authorList>
            <person name="Qiu D."/>
        </authorList>
    </citation>
    <scope>NUCLEOTIDE SEQUENCE [LARGE SCALE GENOMIC DNA]</scope>
    <source>
        <strain evidence="6 7">Q10-2</strain>
    </source>
</reference>
<dbReference type="InterPro" id="IPR005119">
    <property type="entry name" value="LysR_subst-bd"/>
</dbReference>
<dbReference type="RefSeq" id="WP_194702870.1">
    <property type="nucleotide sequence ID" value="NZ_JADKNH010000010.1"/>
</dbReference>
<dbReference type="CDD" id="cd05466">
    <property type="entry name" value="PBP2_LTTR_substrate"/>
    <property type="match status" value="1"/>
</dbReference>
<evidence type="ECO:0000256" key="4">
    <source>
        <dbReference type="ARBA" id="ARBA00023163"/>
    </source>
</evidence>
<organism evidence="6 7">
    <name type="scientific">Fusibacter ferrireducens</name>
    <dbReference type="NCBI Taxonomy" id="2785058"/>
    <lineage>
        <taxon>Bacteria</taxon>
        <taxon>Bacillati</taxon>
        <taxon>Bacillota</taxon>
        <taxon>Clostridia</taxon>
        <taxon>Eubacteriales</taxon>
        <taxon>Eubacteriales Family XII. Incertae Sedis</taxon>
        <taxon>Fusibacter</taxon>
    </lineage>
</organism>
<keyword evidence="4" id="KW-0804">Transcription</keyword>
<dbReference type="EMBL" id="JADKNH010000010">
    <property type="protein sequence ID" value="MBF4694628.1"/>
    <property type="molecule type" value="Genomic_DNA"/>
</dbReference>
<dbReference type="InterPro" id="IPR036390">
    <property type="entry name" value="WH_DNA-bd_sf"/>
</dbReference>
<dbReference type="SUPFAM" id="SSF53850">
    <property type="entry name" value="Periplasmic binding protein-like II"/>
    <property type="match status" value="1"/>
</dbReference>
<evidence type="ECO:0000313" key="6">
    <source>
        <dbReference type="EMBL" id="MBF4694628.1"/>
    </source>
</evidence>
<dbReference type="PANTHER" id="PTHR30126:SF64">
    <property type="entry name" value="HTH-TYPE TRANSCRIPTIONAL REGULATOR CITR"/>
    <property type="match status" value="1"/>
</dbReference>
<evidence type="ECO:0000313" key="7">
    <source>
        <dbReference type="Proteomes" id="UP000614200"/>
    </source>
</evidence>
<dbReference type="Gene3D" id="1.10.10.10">
    <property type="entry name" value="Winged helix-like DNA-binding domain superfamily/Winged helix DNA-binding domain"/>
    <property type="match status" value="1"/>
</dbReference>
<keyword evidence="7" id="KW-1185">Reference proteome</keyword>
<comment type="similarity">
    <text evidence="1">Belongs to the LysR transcriptional regulatory family.</text>
</comment>
<comment type="caution">
    <text evidence="6">The sequence shown here is derived from an EMBL/GenBank/DDBJ whole genome shotgun (WGS) entry which is preliminary data.</text>
</comment>
<dbReference type="PANTHER" id="PTHR30126">
    <property type="entry name" value="HTH-TYPE TRANSCRIPTIONAL REGULATOR"/>
    <property type="match status" value="1"/>
</dbReference>
<evidence type="ECO:0000256" key="1">
    <source>
        <dbReference type="ARBA" id="ARBA00009437"/>
    </source>
</evidence>
<feature type="domain" description="HTH lysR-type" evidence="5">
    <location>
        <begin position="18"/>
        <end position="64"/>
    </location>
</feature>
<dbReference type="Pfam" id="PF03466">
    <property type="entry name" value="LysR_substrate"/>
    <property type="match status" value="1"/>
</dbReference>
<dbReference type="Pfam" id="PF00126">
    <property type="entry name" value="HTH_1"/>
    <property type="match status" value="1"/>
</dbReference>
<evidence type="ECO:0000259" key="5">
    <source>
        <dbReference type="PROSITE" id="PS50931"/>
    </source>
</evidence>
<protein>
    <submittedName>
        <fullName evidence="6">LysR family transcriptional regulator</fullName>
    </submittedName>
</protein>
<gene>
    <name evidence="6" type="ORF">ISU02_16065</name>
</gene>
<evidence type="ECO:0000256" key="2">
    <source>
        <dbReference type="ARBA" id="ARBA00023015"/>
    </source>
</evidence>
<name>A0ABR9ZW16_9FIRM</name>
<dbReference type="PRINTS" id="PR00039">
    <property type="entry name" value="HTHLYSR"/>
</dbReference>
<dbReference type="Gene3D" id="3.40.190.290">
    <property type="match status" value="1"/>
</dbReference>
<dbReference type="PROSITE" id="PS50931">
    <property type="entry name" value="HTH_LYSR"/>
    <property type="match status" value="1"/>
</dbReference>
<proteinExistence type="inferred from homology"/>
<dbReference type="Proteomes" id="UP000614200">
    <property type="component" value="Unassembled WGS sequence"/>
</dbReference>
<dbReference type="SUPFAM" id="SSF46785">
    <property type="entry name" value="Winged helix' DNA-binding domain"/>
    <property type="match status" value="1"/>
</dbReference>
<accession>A0ABR9ZW16</accession>
<dbReference type="InterPro" id="IPR000847">
    <property type="entry name" value="LysR_HTH_N"/>
</dbReference>
<evidence type="ECO:0000256" key="3">
    <source>
        <dbReference type="ARBA" id="ARBA00023125"/>
    </source>
</evidence>
<keyword evidence="2" id="KW-0805">Transcription regulation</keyword>
<keyword evidence="3" id="KW-0238">DNA-binding</keyword>
<dbReference type="InterPro" id="IPR036388">
    <property type="entry name" value="WH-like_DNA-bd_sf"/>
</dbReference>